<sequence length="168" mass="19554">MGTTRTKRWMLFKRLMKKELWRWKFLGSAFKWKKIPSLTIQLSFIDDVLFKIASVLEAIFLDWSSNICSKYQTVLEQKILSCCQWQYQSNEDKRNGTKAKARLGTELKQQQEINKSSCTCNEVALSLFLGQPQRLTLLQMLDDDSQKQLVLLLRDLSRKDLGGLEGNV</sequence>
<evidence type="ECO:0000313" key="2">
    <source>
        <dbReference type="Proteomes" id="UP001358586"/>
    </source>
</evidence>
<evidence type="ECO:0000313" key="1">
    <source>
        <dbReference type="EMBL" id="KAK5792307.1"/>
    </source>
</evidence>
<organism evidence="1 2">
    <name type="scientific">Gossypium arboreum</name>
    <name type="common">Tree cotton</name>
    <name type="synonym">Gossypium nanking</name>
    <dbReference type="NCBI Taxonomy" id="29729"/>
    <lineage>
        <taxon>Eukaryota</taxon>
        <taxon>Viridiplantae</taxon>
        <taxon>Streptophyta</taxon>
        <taxon>Embryophyta</taxon>
        <taxon>Tracheophyta</taxon>
        <taxon>Spermatophyta</taxon>
        <taxon>Magnoliopsida</taxon>
        <taxon>eudicotyledons</taxon>
        <taxon>Gunneridae</taxon>
        <taxon>Pentapetalae</taxon>
        <taxon>rosids</taxon>
        <taxon>malvids</taxon>
        <taxon>Malvales</taxon>
        <taxon>Malvaceae</taxon>
        <taxon>Malvoideae</taxon>
        <taxon>Gossypium</taxon>
    </lineage>
</organism>
<keyword evidence="2" id="KW-1185">Reference proteome</keyword>
<dbReference type="Proteomes" id="UP001358586">
    <property type="component" value="Chromosome 10"/>
</dbReference>
<dbReference type="PANTHER" id="PTHR33726:SF3">
    <property type="entry name" value="TRANSMEMBRANE PROTEIN"/>
    <property type="match status" value="1"/>
</dbReference>
<dbReference type="EMBL" id="JARKNE010000010">
    <property type="protein sequence ID" value="KAK5792307.1"/>
    <property type="molecule type" value="Genomic_DNA"/>
</dbReference>
<protein>
    <submittedName>
        <fullName evidence="1">Uncharacterized protein</fullName>
    </submittedName>
</protein>
<name>A0ABR0NBD0_GOSAR</name>
<gene>
    <name evidence="1" type="ORF">PVK06_033421</name>
</gene>
<dbReference type="PANTHER" id="PTHR33726">
    <property type="entry name" value="TRANSMEMBRANE PROTEIN"/>
    <property type="match status" value="1"/>
</dbReference>
<proteinExistence type="predicted"/>
<comment type="caution">
    <text evidence="1">The sequence shown here is derived from an EMBL/GenBank/DDBJ whole genome shotgun (WGS) entry which is preliminary data.</text>
</comment>
<accession>A0ABR0NBD0</accession>
<reference evidence="1 2" key="1">
    <citation type="submission" date="2023-03" db="EMBL/GenBank/DDBJ databases">
        <title>WGS of Gossypium arboreum.</title>
        <authorList>
            <person name="Yu D."/>
        </authorList>
    </citation>
    <scope>NUCLEOTIDE SEQUENCE [LARGE SCALE GENOMIC DNA]</scope>
    <source>
        <tissue evidence="1">Leaf</tissue>
    </source>
</reference>